<reference evidence="1" key="1">
    <citation type="journal article" date="2021" name="Nat. Commun.">
        <title>Genomic analyses provide insights into spinach domestication and the genetic basis of agronomic traits.</title>
        <authorList>
            <person name="Cai X."/>
            <person name="Sun X."/>
            <person name="Xu C."/>
            <person name="Sun H."/>
            <person name="Wang X."/>
            <person name="Ge C."/>
            <person name="Zhang Z."/>
            <person name="Wang Q."/>
            <person name="Fei Z."/>
            <person name="Jiao C."/>
            <person name="Wang Q."/>
        </authorList>
    </citation>
    <scope>NUCLEOTIDE SEQUENCE [LARGE SCALE GENOMIC DNA]</scope>
    <source>
        <strain evidence="1">cv. Varoflay</strain>
    </source>
</reference>
<keyword evidence="1" id="KW-1185">Reference proteome</keyword>
<protein>
    <recommendedName>
        <fullName evidence="3">Transmembrane protein</fullName>
    </recommendedName>
</protein>
<dbReference type="RefSeq" id="XP_056688442.1">
    <property type="nucleotide sequence ID" value="XM_056832464.1"/>
</dbReference>
<evidence type="ECO:0000313" key="1">
    <source>
        <dbReference type="Proteomes" id="UP000813463"/>
    </source>
</evidence>
<evidence type="ECO:0000313" key="2">
    <source>
        <dbReference type="RefSeq" id="XP_056688442.1"/>
    </source>
</evidence>
<name>A0ABM3QYH5_SPIOL</name>
<reference evidence="2" key="2">
    <citation type="submission" date="2025-08" db="UniProtKB">
        <authorList>
            <consortium name="RefSeq"/>
        </authorList>
    </citation>
    <scope>IDENTIFICATION</scope>
    <source>
        <tissue evidence="2">Leaf</tissue>
    </source>
</reference>
<dbReference type="GeneID" id="130463357"/>
<proteinExistence type="predicted"/>
<sequence length="219" mass="25781">MQKDRSKEGREIDERELKFEIVHFILTIVVAIVGEDREVSRLEGSGLSCKTTLYRVCVRGSSPVHFIRGSKYSDPIKSLFTLLFPHFNFQNTLFTFRREKVLHLLRRFFFFHLRLHFCSRFPTILLFFLQFSTQRLCFFFVSSVLCYGAKFRGTLNSGYATAGGSSNVELMEELDRLVAFWWLRHRSPARFVWACDARLAPLGVLCWLSFRWLLELTRL</sequence>
<dbReference type="Proteomes" id="UP000813463">
    <property type="component" value="Chromosome 1"/>
</dbReference>
<evidence type="ECO:0008006" key="3">
    <source>
        <dbReference type="Google" id="ProtNLM"/>
    </source>
</evidence>
<accession>A0ABM3QYH5</accession>
<organism evidence="1 2">
    <name type="scientific">Spinacia oleracea</name>
    <name type="common">Spinach</name>
    <dbReference type="NCBI Taxonomy" id="3562"/>
    <lineage>
        <taxon>Eukaryota</taxon>
        <taxon>Viridiplantae</taxon>
        <taxon>Streptophyta</taxon>
        <taxon>Embryophyta</taxon>
        <taxon>Tracheophyta</taxon>
        <taxon>Spermatophyta</taxon>
        <taxon>Magnoliopsida</taxon>
        <taxon>eudicotyledons</taxon>
        <taxon>Gunneridae</taxon>
        <taxon>Pentapetalae</taxon>
        <taxon>Caryophyllales</taxon>
        <taxon>Chenopodiaceae</taxon>
        <taxon>Chenopodioideae</taxon>
        <taxon>Anserineae</taxon>
        <taxon>Spinacia</taxon>
    </lineage>
</organism>
<gene>
    <name evidence="2" type="primary">LOC130463357</name>
</gene>